<proteinExistence type="predicted"/>
<dbReference type="RefSeq" id="WP_189518086.1">
    <property type="nucleotide sequence ID" value="NZ_BMZM01000003.1"/>
</dbReference>
<reference evidence="4" key="1">
    <citation type="journal article" date="2019" name="Int. J. Syst. Evol. Microbiol.">
        <title>The Global Catalogue of Microorganisms (GCM) 10K type strain sequencing project: providing services to taxonomists for standard genome sequencing and annotation.</title>
        <authorList>
            <consortium name="The Broad Institute Genomics Platform"/>
            <consortium name="The Broad Institute Genome Sequencing Center for Infectious Disease"/>
            <person name="Wu L."/>
            <person name="Ma J."/>
        </authorList>
    </citation>
    <scope>NUCLEOTIDE SEQUENCE [LARGE SCALE GENOMIC DNA]</scope>
    <source>
        <strain evidence="4">KCTC 42082</strain>
    </source>
</reference>
<feature type="transmembrane region" description="Helical" evidence="2">
    <location>
        <begin position="35"/>
        <end position="62"/>
    </location>
</feature>
<evidence type="ECO:0000256" key="2">
    <source>
        <dbReference type="SAM" id="Phobius"/>
    </source>
</evidence>
<dbReference type="EMBL" id="BMZM01000003">
    <property type="protein sequence ID" value="GHC27961.1"/>
    <property type="molecule type" value="Genomic_DNA"/>
</dbReference>
<name>A0ABQ3FKU4_9GAMM</name>
<feature type="region of interest" description="Disordered" evidence="1">
    <location>
        <begin position="73"/>
        <end position="107"/>
    </location>
</feature>
<keyword evidence="2" id="KW-0472">Membrane</keyword>
<evidence type="ECO:0008006" key="5">
    <source>
        <dbReference type="Google" id="ProtNLM"/>
    </source>
</evidence>
<gene>
    <name evidence="3" type="ORF">GCM10010082_21500</name>
</gene>
<evidence type="ECO:0000313" key="3">
    <source>
        <dbReference type="EMBL" id="GHC27961.1"/>
    </source>
</evidence>
<keyword evidence="2" id="KW-0812">Transmembrane</keyword>
<accession>A0ABQ3FKU4</accession>
<comment type="caution">
    <text evidence="3">The sequence shown here is derived from an EMBL/GenBank/DDBJ whole genome shotgun (WGS) entry which is preliminary data.</text>
</comment>
<dbReference type="Proteomes" id="UP000604243">
    <property type="component" value="Unassembled WGS sequence"/>
</dbReference>
<keyword evidence="2" id="KW-1133">Transmembrane helix</keyword>
<protein>
    <recommendedName>
        <fullName evidence="5">DUF3742 family protein</fullName>
    </recommendedName>
</protein>
<keyword evidence="4" id="KW-1185">Reference proteome</keyword>
<feature type="compositionally biased region" description="Polar residues" evidence="1">
    <location>
        <begin position="75"/>
        <end position="91"/>
    </location>
</feature>
<evidence type="ECO:0000256" key="1">
    <source>
        <dbReference type="SAM" id="MobiDB-lite"/>
    </source>
</evidence>
<evidence type="ECO:0000313" key="4">
    <source>
        <dbReference type="Proteomes" id="UP000604243"/>
    </source>
</evidence>
<organism evidence="3 4">
    <name type="scientific">Kushneria pakistanensis</name>
    <dbReference type="NCBI Taxonomy" id="1508770"/>
    <lineage>
        <taxon>Bacteria</taxon>
        <taxon>Pseudomonadati</taxon>
        <taxon>Pseudomonadota</taxon>
        <taxon>Gammaproteobacteria</taxon>
        <taxon>Oceanospirillales</taxon>
        <taxon>Halomonadaceae</taxon>
        <taxon>Kushneria</taxon>
    </lineage>
</organism>
<feature type="compositionally biased region" description="Basic and acidic residues" evidence="1">
    <location>
        <begin position="92"/>
        <end position="107"/>
    </location>
</feature>
<sequence length="107" mass="12259">MADQSYNAAWRMAEQMKARAQAAQSSRQPGALKMLGAWMIFGILLMLGSVLALFFILLGWAMMPLVRHRMKKQANRNGHTWQGQTGPSHQHSTLEGEYEIRNEPRYR</sequence>